<dbReference type="PANTHER" id="PTHR44167:SF24">
    <property type="entry name" value="SERINE_THREONINE-PROTEIN KINASE CHK2"/>
    <property type="match status" value="1"/>
</dbReference>
<dbReference type="PANTHER" id="PTHR44167">
    <property type="entry name" value="OVARIAN-SPECIFIC SERINE/THREONINE-PROTEIN KINASE LOK-RELATED"/>
    <property type="match status" value="1"/>
</dbReference>
<feature type="domain" description="Protein kinase" evidence="1">
    <location>
        <begin position="56"/>
        <end position="354"/>
    </location>
</feature>
<sequence length="356" mass="42099">MEECSILIGSESICPRQLARMKKENLHCLIRSEQMQLDILNNSLCENQDIIIDKCIKFKRSLYHGHYSDVYLIRSKIQFATKILRKNFVAKIVNVDWCPKYSNYENEIQVCNFIKDNPHPNLIEIINVLQFERFTTILMPYGGKENLAEFLKCQPDHKITLSMVKYLFFKQLLMAVNYLHINHIVHRDLKPENILIDYQTESLQCRLIDFGFSKLIQQPHIDILNNNQQQQQALCSSHKGVLEYMAPELLANCLFYDAYKTDVYSLGVLLYLLIYGHCPFELDNNLKSEQSFEQNLYYFRKIKQQPIQFPNELLLDDNHHQHQHHKDLLVQMLNINPIQRPSINEIISTYHIYFGN</sequence>
<reference evidence="2 3" key="1">
    <citation type="journal article" date="2018" name="J. Allergy Clin. Immunol.">
        <title>High-quality assembly of Dermatophagoides pteronyssinus genome and transcriptome reveals a wide range of novel allergens.</title>
        <authorList>
            <person name="Liu X.Y."/>
            <person name="Yang K.Y."/>
            <person name="Wang M.Q."/>
            <person name="Kwok J.S."/>
            <person name="Zeng X."/>
            <person name="Yang Z."/>
            <person name="Xiao X.J."/>
            <person name="Lau C.P."/>
            <person name="Li Y."/>
            <person name="Huang Z.M."/>
            <person name="Ba J.G."/>
            <person name="Yim A.K."/>
            <person name="Ouyang C.Y."/>
            <person name="Ngai S.M."/>
            <person name="Chan T.F."/>
            <person name="Leung E.L."/>
            <person name="Liu L."/>
            <person name="Liu Z.G."/>
            <person name="Tsui S.K."/>
        </authorList>
    </citation>
    <scope>NUCLEOTIDE SEQUENCE [LARGE SCALE GENOMIC DNA]</scope>
    <source>
        <strain evidence="2">Derp</strain>
    </source>
</reference>
<reference evidence="2 3" key="2">
    <citation type="journal article" date="2022" name="Mol. Biol. Evol.">
        <title>Comparative Genomics Reveals Insights into the Divergent Evolution of Astigmatic Mites and Household Pest Adaptations.</title>
        <authorList>
            <person name="Xiong Q."/>
            <person name="Wan A.T."/>
            <person name="Liu X."/>
            <person name="Fung C.S."/>
            <person name="Xiao X."/>
            <person name="Malainual N."/>
            <person name="Hou J."/>
            <person name="Wang L."/>
            <person name="Wang M."/>
            <person name="Yang K.Y."/>
            <person name="Cui Y."/>
            <person name="Leung E.L."/>
            <person name="Nong W."/>
            <person name="Shin S.K."/>
            <person name="Au S.W."/>
            <person name="Jeong K.Y."/>
            <person name="Chew F.T."/>
            <person name="Hui J.H."/>
            <person name="Leung T.F."/>
            <person name="Tungtrongchitr A."/>
            <person name="Zhong N."/>
            <person name="Liu Z."/>
            <person name="Tsui S.K."/>
        </authorList>
    </citation>
    <scope>NUCLEOTIDE SEQUENCE [LARGE SCALE GENOMIC DNA]</scope>
    <source>
        <strain evidence="2">Derp</strain>
    </source>
</reference>
<dbReference type="InterPro" id="IPR000719">
    <property type="entry name" value="Prot_kinase_dom"/>
</dbReference>
<comment type="caution">
    <text evidence="2">The sequence shown here is derived from an EMBL/GenBank/DDBJ whole genome shotgun (WGS) entry which is preliminary data.</text>
</comment>
<dbReference type="Proteomes" id="UP000887458">
    <property type="component" value="Unassembled WGS sequence"/>
</dbReference>
<dbReference type="InterPro" id="IPR008271">
    <property type="entry name" value="Ser/Thr_kinase_AS"/>
</dbReference>
<dbReference type="EMBL" id="NJHN03000031">
    <property type="protein sequence ID" value="KAH9423795.1"/>
    <property type="molecule type" value="Genomic_DNA"/>
</dbReference>
<dbReference type="PROSITE" id="PS50011">
    <property type="entry name" value="PROTEIN_KINASE_DOM"/>
    <property type="match status" value="1"/>
</dbReference>
<name>A0ABQ8JMY0_DERPT</name>
<gene>
    <name evidence="2" type="ORF">DERP_005377</name>
</gene>
<dbReference type="InterPro" id="IPR011009">
    <property type="entry name" value="Kinase-like_dom_sf"/>
</dbReference>
<dbReference type="SMART" id="SM00220">
    <property type="entry name" value="S_TKc"/>
    <property type="match status" value="1"/>
</dbReference>
<evidence type="ECO:0000313" key="2">
    <source>
        <dbReference type="EMBL" id="KAH9423795.1"/>
    </source>
</evidence>
<evidence type="ECO:0000259" key="1">
    <source>
        <dbReference type="PROSITE" id="PS50011"/>
    </source>
</evidence>
<dbReference type="Gene3D" id="1.10.510.10">
    <property type="entry name" value="Transferase(Phosphotransferase) domain 1"/>
    <property type="match status" value="1"/>
</dbReference>
<organism evidence="2 3">
    <name type="scientific">Dermatophagoides pteronyssinus</name>
    <name type="common">European house dust mite</name>
    <dbReference type="NCBI Taxonomy" id="6956"/>
    <lineage>
        <taxon>Eukaryota</taxon>
        <taxon>Metazoa</taxon>
        <taxon>Ecdysozoa</taxon>
        <taxon>Arthropoda</taxon>
        <taxon>Chelicerata</taxon>
        <taxon>Arachnida</taxon>
        <taxon>Acari</taxon>
        <taxon>Acariformes</taxon>
        <taxon>Sarcoptiformes</taxon>
        <taxon>Astigmata</taxon>
        <taxon>Psoroptidia</taxon>
        <taxon>Analgoidea</taxon>
        <taxon>Pyroglyphidae</taxon>
        <taxon>Dermatophagoidinae</taxon>
        <taxon>Dermatophagoides</taxon>
    </lineage>
</organism>
<dbReference type="Pfam" id="PF00069">
    <property type="entry name" value="Pkinase"/>
    <property type="match status" value="1"/>
</dbReference>
<dbReference type="SUPFAM" id="SSF56112">
    <property type="entry name" value="Protein kinase-like (PK-like)"/>
    <property type="match status" value="1"/>
</dbReference>
<dbReference type="PROSITE" id="PS00108">
    <property type="entry name" value="PROTEIN_KINASE_ST"/>
    <property type="match status" value="1"/>
</dbReference>
<proteinExistence type="predicted"/>
<protein>
    <recommendedName>
        <fullName evidence="1">Protein kinase domain-containing protein</fullName>
    </recommendedName>
</protein>
<evidence type="ECO:0000313" key="3">
    <source>
        <dbReference type="Proteomes" id="UP000887458"/>
    </source>
</evidence>
<keyword evidence="3" id="KW-1185">Reference proteome</keyword>
<accession>A0ABQ8JMY0</accession>